<reference evidence="1" key="2">
    <citation type="submission" date="2020-07" db="EMBL/GenBank/DDBJ databases">
        <authorList>
            <person name="Vera ALvarez R."/>
            <person name="Arias-Moreno D.M."/>
            <person name="Jimenez-Jacinto V."/>
            <person name="Jimenez-Bremont J.F."/>
            <person name="Swaminathan K."/>
            <person name="Moose S.P."/>
            <person name="Guerrero-Gonzalez M.L."/>
            <person name="Marino-Ramirez L."/>
            <person name="Landsman D."/>
            <person name="Rodriguez-Kessler M."/>
            <person name="Delgado-Sanchez P."/>
        </authorList>
    </citation>
    <scope>NUCLEOTIDE SEQUENCE</scope>
    <source>
        <tissue evidence="1">Cladode</tissue>
    </source>
</reference>
<proteinExistence type="predicted"/>
<reference evidence="1" key="1">
    <citation type="journal article" date="2013" name="J. Plant Res.">
        <title>Effect of fungi and light on seed germination of three Opuntia species from semiarid lands of central Mexico.</title>
        <authorList>
            <person name="Delgado-Sanchez P."/>
            <person name="Jimenez-Bremont J.F."/>
            <person name="Guerrero-Gonzalez Mde L."/>
            <person name="Flores J."/>
        </authorList>
    </citation>
    <scope>NUCLEOTIDE SEQUENCE</scope>
    <source>
        <tissue evidence="1">Cladode</tissue>
    </source>
</reference>
<name>A0A7C9DME5_OPUST</name>
<sequence length="105" mass="11243">MPKSILNDATNNRVLSFELLLPISENTKLLLSEAIEGRDDIVVVLAHLGKSTASVFSGEHGVRASGAVEGPAGGDVENTAFDCYVNGLRWVAAIVLLQQLRCELH</sequence>
<accession>A0A7C9DME5</accession>
<evidence type="ECO:0000313" key="1">
    <source>
        <dbReference type="EMBL" id="MBA4642264.1"/>
    </source>
</evidence>
<dbReference type="EMBL" id="GISG01127827">
    <property type="protein sequence ID" value="MBA4642264.1"/>
    <property type="molecule type" value="Transcribed_RNA"/>
</dbReference>
<protein>
    <submittedName>
        <fullName evidence="1">Uncharacterized protein</fullName>
    </submittedName>
</protein>
<organism evidence="1">
    <name type="scientific">Opuntia streptacantha</name>
    <name type="common">Prickly pear cactus</name>
    <name type="synonym">Opuntia cardona</name>
    <dbReference type="NCBI Taxonomy" id="393608"/>
    <lineage>
        <taxon>Eukaryota</taxon>
        <taxon>Viridiplantae</taxon>
        <taxon>Streptophyta</taxon>
        <taxon>Embryophyta</taxon>
        <taxon>Tracheophyta</taxon>
        <taxon>Spermatophyta</taxon>
        <taxon>Magnoliopsida</taxon>
        <taxon>eudicotyledons</taxon>
        <taxon>Gunneridae</taxon>
        <taxon>Pentapetalae</taxon>
        <taxon>Caryophyllales</taxon>
        <taxon>Cactineae</taxon>
        <taxon>Cactaceae</taxon>
        <taxon>Opuntioideae</taxon>
        <taxon>Opuntia</taxon>
    </lineage>
</organism>
<dbReference type="AlphaFoldDB" id="A0A7C9DME5"/>